<evidence type="ECO:0000256" key="1">
    <source>
        <dbReference type="SAM" id="Phobius"/>
    </source>
</evidence>
<dbReference type="RefSeq" id="WP_182255040.1">
    <property type="nucleotide sequence ID" value="NZ_CP043732.1"/>
</dbReference>
<name>A0A7D7WFY1_9MICO</name>
<feature type="transmembrane region" description="Helical" evidence="1">
    <location>
        <begin position="21"/>
        <end position="48"/>
    </location>
</feature>
<organism evidence="2 3">
    <name type="scientific">Microbacterium esteraromaticum</name>
    <dbReference type="NCBI Taxonomy" id="57043"/>
    <lineage>
        <taxon>Bacteria</taxon>
        <taxon>Bacillati</taxon>
        <taxon>Actinomycetota</taxon>
        <taxon>Actinomycetes</taxon>
        <taxon>Micrococcales</taxon>
        <taxon>Microbacteriaceae</taxon>
        <taxon>Microbacterium</taxon>
    </lineage>
</organism>
<reference evidence="2 3" key="1">
    <citation type="journal article" date="2020" name="Front. Microbiol.">
        <title>Design of Bacterial Strain-Specific qPCR Assays Using NGS Data and Publicly Available Resources and Its Application to Track Biocontrol Strains.</title>
        <authorList>
            <person name="Hernandez I."/>
            <person name="Sant C."/>
            <person name="Martinez R."/>
            <person name="Fernandez C."/>
        </authorList>
    </citation>
    <scope>NUCLEOTIDE SEQUENCE [LARGE SCALE GENOMIC DNA]</scope>
    <source>
        <strain evidence="2 3">B24</strain>
    </source>
</reference>
<evidence type="ECO:0000313" key="3">
    <source>
        <dbReference type="Proteomes" id="UP000515708"/>
    </source>
</evidence>
<dbReference type="AlphaFoldDB" id="A0A7D7WFY1"/>
<keyword evidence="1" id="KW-0472">Membrane</keyword>
<evidence type="ECO:0000313" key="2">
    <source>
        <dbReference type="EMBL" id="QMU96534.1"/>
    </source>
</evidence>
<gene>
    <name evidence="2" type="ORF">FVO59_04410</name>
</gene>
<accession>A0A7D7WFY1</accession>
<sequence>MLVMNRILRRAVDRRGDETGAALVAIVIVMFFGFAVITAVTASVMFTIQSNVGNRSSTQAYIAAESGRDAAVDRLNSAVASDGTFSCSAATLTGAGAKPDYAFTIYSTNSDVRPSKATDPGVAQACPTFDSKYVVIHSVGTDAGGGSATLDAVYPWLVSYEQQAGGVLAYFAGGVTSTVSNYTGDLVVRSGDYSCANEGTINGDLYVTNGSVNLSRECTVNGNIWARDDVDASSQKITVTGDIKAGGTVTAVSNGSTFGKLVGTTPSGGNIEAGGDIELDSTGSVDGKVHGRLATAGQIRIGGALPASGTTGYTGNKWAVTGTLTYPTALAPFDPTLEFIKEITSWIDLDAASGWNAAEDLQACGMTSAQVIARMTDATAGPVIFNYMNCSSVSTDIVLSDTSVTPTKDVLFLAPPQKRMNISIQTTLAGGKQIVFLHADASRALVSDETSPTCQNPDTANQKDTFSIGTGKSVSGVKLMIYSPCGLTGNINESFVGQLYSNDTGGVKFNNGATYTCALMAWPDAFEKLGCKVRGEGEDVVIETVLVQRPGDRAYQTEIAATP</sequence>
<dbReference type="Proteomes" id="UP000515708">
    <property type="component" value="Chromosome"/>
</dbReference>
<dbReference type="EMBL" id="CP043732">
    <property type="protein sequence ID" value="QMU96534.1"/>
    <property type="molecule type" value="Genomic_DNA"/>
</dbReference>
<protein>
    <submittedName>
        <fullName evidence="2">DUF342 domain-containing protein</fullName>
    </submittedName>
</protein>
<keyword evidence="1" id="KW-0812">Transmembrane</keyword>
<keyword evidence="1" id="KW-1133">Transmembrane helix</keyword>
<proteinExistence type="predicted"/>